<feature type="compositionally biased region" description="Polar residues" evidence="1">
    <location>
        <begin position="329"/>
        <end position="341"/>
    </location>
</feature>
<feature type="region of interest" description="Disordered" evidence="1">
    <location>
        <begin position="302"/>
        <end position="341"/>
    </location>
</feature>
<keyword evidence="3" id="KW-1185">Reference proteome</keyword>
<dbReference type="AlphaFoldDB" id="A0A024GKK6"/>
<dbReference type="Gene3D" id="3.30.40.10">
    <property type="entry name" value="Zinc/RING finger domain, C3HC4 (zinc finger)"/>
    <property type="match status" value="1"/>
</dbReference>
<dbReference type="EMBL" id="CAIX01000164">
    <property type="protein sequence ID" value="CCI47303.1"/>
    <property type="molecule type" value="Genomic_DNA"/>
</dbReference>
<dbReference type="PANTHER" id="PTHR13510">
    <property type="entry name" value="FYVE-FINGER-CONTAINING RAB5 EFFECTOR PROTEIN RABENOSYN-5-RELATED"/>
    <property type="match status" value="1"/>
</dbReference>
<dbReference type="PANTHER" id="PTHR13510:SF44">
    <property type="entry name" value="RABENOSYN-5"/>
    <property type="match status" value="1"/>
</dbReference>
<dbReference type="CDD" id="cd00065">
    <property type="entry name" value="FYVE_like_SF"/>
    <property type="match status" value="1"/>
</dbReference>
<proteinExistence type="predicted"/>
<dbReference type="InterPro" id="IPR052727">
    <property type="entry name" value="Rab4/Rab5_effector"/>
</dbReference>
<name>A0A024GKK6_9STRA</name>
<evidence type="ECO:0008006" key="4">
    <source>
        <dbReference type="Google" id="ProtNLM"/>
    </source>
</evidence>
<feature type="region of interest" description="Disordered" evidence="1">
    <location>
        <begin position="378"/>
        <end position="406"/>
    </location>
</feature>
<organism evidence="2 3">
    <name type="scientific">Albugo candida</name>
    <dbReference type="NCBI Taxonomy" id="65357"/>
    <lineage>
        <taxon>Eukaryota</taxon>
        <taxon>Sar</taxon>
        <taxon>Stramenopiles</taxon>
        <taxon>Oomycota</taxon>
        <taxon>Peronosporomycetes</taxon>
        <taxon>Albuginales</taxon>
        <taxon>Albuginaceae</taxon>
        <taxon>Albugo</taxon>
    </lineage>
</organism>
<dbReference type="Proteomes" id="UP000053237">
    <property type="component" value="Unassembled WGS sequence"/>
</dbReference>
<sequence length="446" mass="49392">MEDLVHAEYTETSADFRRKSSFVDPKVVRDCHLLHSLDTYDRTKQPDGTFHFLGLKYIYTRVPVSAMGRLMKSRDYTFSESLGITTIPEPVSSDMRTKSHSSALGYHIMHTCEIPGVREFPNVVRGGFSVTNFYQQVTPGVVRMYSRGVIDPASDSMNEKFLVLHCINLVTRAFKIMQLAECQKLTRLVNDVKEMSTIQSRSASMEETNVTTPHHCSLCPRRVNYHILGLFVKAKPCDICNLLVCSKCRVKKVVINEKKSSIRCCQRCLLHSKEVIPLSASGSEGGRSSLCSNHSSGTLSGTMIPIRSSSDRHSSSLSTALDQSSNSSAPHSNDITESVGGSSPIVLHKLDEEDAVAHENMAGLIDVDGEFSSSRRKASLSNRNVRSSNSAKFNEPWGKSSSATFEGPRISHHDQLYQQMLALQRAAEIAYNTTQANRNLTGAVHP</sequence>
<dbReference type="OrthoDB" id="154468at2759"/>
<reference evidence="2 3" key="1">
    <citation type="submission" date="2012-05" db="EMBL/GenBank/DDBJ databases">
        <title>Recombination and specialization in a pathogen metapopulation.</title>
        <authorList>
            <person name="Gardiner A."/>
            <person name="Kemen E."/>
            <person name="Schultz-Larsen T."/>
            <person name="MacLean D."/>
            <person name="Van Oosterhout C."/>
            <person name="Jones J.D.G."/>
        </authorList>
    </citation>
    <scope>NUCLEOTIDE SEQUENCE [LARGE SCALE GENOMIC DNA]</scope>
    <source>
        <strain evidence="2 3">Ac Nc2</strain>
    </source>
</reference>
<dbReference type="InParanoid" id="A0A024GKK6"/>
<feature type="compositionally biased region" description="Low complexity" evidence="1">
    <location>
        <begin position="379"/>
        <end position="390"/>
    </location>
</feature>
<protein>
    <recommendedName>
        <fullName evidence="4">FYVE-type domain-containing protein</fullName>
    </recommendedName>
</protein>
<feature type="compositionally biased region" description="Low complexity" evidence="1">
    <location>
        <begin position="315"/>
        <end position="328"/>
    </location>
</feature>
<evidence type="ECO:0000256" key="1">
    <source>
        <dbReference type="SAM" id="MobiDB-lite"/>
    </source>
</evidence>
<evidence type="ECO:0000313" key="2">
    <source>
        <dbReference type="EMBL" id="CCI47303.1"/>
    </source>
</evidence>
<dbReference type="InterPro" id="IPR013083">
    <property type="entry name" value="Znf_RING/FYVE/PHD"/>
</dbReference>
<accession>A0A024GKK6</accession>
<gene>
    <name evidence="2" type="ORF">BN9_083100</name>
</gene>
<comment type="caution">
    <text evidence="2">The sequence shown here is derived from an EMBL/GenBank/DDBJ whole genome shotgun (WGS) entry which is preliminary data.</text>
</comment>
<evidence type="ECO:0000313" key="3">
    <source>
        <dbReference type="Proteomes" id="UP000053237"/>
    </source>
</evidence>